<keyword evidence="1" id="KW-0145">Chemotaxis</keyword>
<dbReference type="EMBL" id="JAPHEH010000001">
    <property type="protein sequence ID" value="MDG4476423.1"/>
    <property type="molecule type" value="Genomic_DNA"/>
</dbReference>
<proteinExistence type="predicted"/>
<dbReference type="GO" id="GO:0006935">
    <property type="term" value="P:chemotaxis"/>
    <property type="evidence" value="ECO:0007669"/>
    <property type="project" value="UniProtKB-KW"/>
</dbReference>
<dbReference type="Pfam" id="PF11813">
    <property type="entry name" value="DUF3334"/>
    <property type="match status" value="1"/>
</dbReference>
<comment type="caution">
    <text evidence="2">The sequence shown here is derived from an EMBL/GenBank/DDBJ whole genome shotgun (WGS) entry which is preliminary data.</text>
</comment>
<dbReference type="InterPro" id="IPR024513">
    <property type="entry name" value="DUF3334"/>
</dbReference>
<name>A0A9X4RMP9_9BACT</name>
<sequence>MMSEKQPTIDIIAEIFCQAVKRTLDKSTQKSIKFSKTIQVIPKVSLRPEIGCFVQFAGDYNGLVVVNFSAGAAMELYRSYMLAMGMPESDLAQDSTSAEVVDTMGEMTNQFMGKAMQMVEGKFDLTSYIGQPKALALNTAITLTPDLDFQDNRRLVFSLDTHRFYMEMALERTEFIAL</sequence>
<dbReference type="AlphaFoldDB" id="A0A9X4RMP9"/>
<protein>
    <submittedName>
        <fullName evidence="2">DUF3334 family protein</fullName>
    </submittedName>
</protein>
<organism evidence="2 3">
    <name type="scientific">Thiovibrio frasassiensis</name>
    <dbReference type="NCBI Taxonomy" id="2984131"/>
    <lineage>
        <taxon>Bacteria</taxon>
        <taxon>Pseudomonadati</taxon>
        <taxon>Thermodesulfobacteriota</taxon>
        <taxon>Desulfobulbia</taxon>
        <taxon>Desulfobulbales</taxon>
        <taxon>Thiovibrionaceae</taxon>
        <taxon>Thiovibrio</taxon>
    </lineage>
</organism>
<evidence type="ECO:0000256" key="1">
    <source>
        <dbReference type="ARBA" id="ARBA00022500"/>
    </source>
</evidence>
<dbReference type="Gene3D" id="3.40.1550.10">
    <property type="entry name" value="CheC-like"/>
    <property type="match status" value="1"/>
</dbReference>
<reference evidence="2" key="1">
    <citation type="journal article" date="2022" name="bioRxiv">
        <title>Thiovibrio frasassiensisgen. nov., sp. nov., an autotrophic, elemental sulfur disproportionating bacterium isolated from sulfidic karst sediment, and proposal of Thiovibrionaceae fam. nov.</title>
        <authorList>
            <person name="Aronson H."/>
            <person name="Thomas C."/>
            <person name="Bhattacharyya M."/>
            <person name="Eckstein S."/>
            <person name="Jensen S."/>
            <person name="Barco R."/>
            <person name="Macalady J."/>
            <person name="Amend J."/>
        </authorList>
    </citation>
    <scope>NUCLEOTIDE SEQUENCE</scope>
    <source>
        <strain evidence="2">RS19-109</strain>
    </source>
</reference>
<dbReference type="SUPFAM" id="SSF103039">
    <property type="entry name" value="CheC-like"/>
    <property type="match status" value="1"/>
</dbReference>
<dbReference type="InterPro" id="IPR028976">
    <property type="entry name" value="CheC-like_sf"/>
</dbReference>
<dbReference type="Proteomes" id="UP001154240">
    <property type="component" value="Unassembled WGS sequence"/>
</dbReference>
<reference evidence="2" key="2">
    <citation type="submission" date="2022-10" db="EMBL/GenBank/DDBJ databases">
        <authorList>
            <person name="Aronson H.S."/>
        </authorList>
    </citation>
    <scope>NUCLEOTIDE SEQUENCE</scope>
    <source>
        <strain evidence="2">RS19-109</strain>
    </source>
</reference>
<gene>
    <name evidence="2" type="ORF">OLX77_09675</name>
</gene>
<dbReference type="RefSeq" id="WP_307633390.1">
    <property type="nucleotide sequence ID" value="NZ_JAPHEH010000001.1"/>
</dbReference>
<evidence type="ECO:0000313" key="2">
    <source>
        <dbReference type="EMBL" id="MDG4476423.1"/>
    </source>
</evidence>
<accession>A0A9X4RMP9</accession>
<evidence type="ECO:0000313" key="3">
    <source>
        <dbReference type="Proteomes" id="UP001154240"/>
    </source>
</evidence>
<keyword evidence="3" id="KW-1185">Reference proteome</keyword>